<reference evidence="3" key="1">
    <citation type="journal article" date="2014" name="Front. Microbiol.">
        <title>High frequency of phylogenetically diverse reductive dehalogenase-homologous genes in deep subseafloor sedimentary metagenomes.</title>
        <authorList>
            <person name="Kawai M."/>
            <person name="Futagami T."/>
            <person name="Toyoda A."/>
            <person name="Takaki Y."/>
            <person name="Nishi S."/>
            <person name="Hori S."/>
            <person name="Arai W."/>
            <person name="Tsubouchi T."/>
            <person name="Morono Y."/>
            <person name="Uchiyama I."/>
            <person name="Ito T."/>
            <person name="Fujiyama A."/>
            <person name="Inagaki F."/>
            <person name="Takami H."/>
        </authorList>
    </citation>
    <scope>NUCLEOTIDE SEQUENCE</scope>
    <source>
        <strain evidence="3">Expedition CK06-06</strain>
    </source>
</reference>
<accession>X1CPC4</accession>
<evidence type="ECO:0000313" key="3">
    <source>
        <dbReference type="EMBL" id="GAG86091.1"/>
    </source>
</evidence>
<proteinExistence type="inferred from homology"/>
<comment type="similarity">
    <text evidence="1">Belongs to the short-chain dehydrogenases/reductases (SDR) family.</text>
</comment>
<dbReference type="Gene3D" id="3.40.50.720">
    <property type="entry name" value="NAD(P)-binding Rossmann-like Domain"/>
    <property type="match status" value="1"/>
</dbReference>
<dbReference type="PANTHER" id="PTHR43669">
    <property type="entry name" value="5-KETO-D-GLUCONATE 5-REDUCTASE"/>
    <property type="match status" value="1"/>
</dbReference>
<dbReference type="SUPFAM" id="SSF51735">
    <property type="entry name" value="NAD(P)-binding Rossmann-fold domains"/>
    <property type="match status" value="1"/>
</dbReference>
<dbReference type="EMBL" id="BART01011515">
    <property type="protein sequence ID" value="GAG86091.1"/>
    <property type="molecule type" value="Genomic_DNA"/>
</dbReference>
<gene>
    <name evidence="3" type="ORF">S01H4_24501</name>
</gene>
<keyword evidence="2" id="KW-0560">Oxidoreductase</keyword>
<name>X1CPC4_9ZZZZ</name>
<evidence type="ECO:0000256" key="1">
    <source>
        <dbReference type="ARBA" id="ARBA00006484"/>
    </source>
</evidence>
<dbReference type="InterPro" id="IPR002347">
    <property type="entry name" value="SDR_fam"/>
</dbReference>
<dbReference type="GO" id="GO:0016491">
    <property type="term" value="F:oxidoreductase activity"/>
    <property type="evidence" value="ECO:0007669"/>
    <property type="project" value="UniProtKB-KW"/>
</dbReference>
<protein>
    <recommendedName>
        <fullName evidence="4">Short-chain dehydrogenase/reductase SDR</fullName>
    </recommendedName>
</protein>
<dbReference type="PRINTS" id="PR00081">
    <property type="entry name" value="GDHRDH"/>
</dbReference>
<evidence type="ECO:0008006" key="4">
    <source>
        <dbReference type="Google" id="ProtNLM"/>
    </source>
</evidence>
<dbReference type="InterPro" id="IPR036291">
    <property type="entry name" value="NAD(P)-bd_dom_sf"/>
</dbReference>
<dbReference type="AlphaFoldDB" id="X1CPC4"/>
<dbReference type="PANTHER" id="PTHR43669:SF8">
    <property type="entry name" value="SHORT-CHAIN TYPE DEHYDROGENASE_REDUCTASE-RELATED"/>
    <property type="match status" value="1"/>
</dbReference>
<dbReference type="PRINTS" id="PR00080">
    <property type="entry name" value="SDRFAMILY"/>
</dbReference>
<sequence length="220" mass="23698">MKPRYGEQVIGVPLDVTKPKSVAKGFDLVIHSWGGIDLVVVNAGIAHVSSLADMDPNAFRKLEQVNVEGTLNILSEVSRHFKVQGTGGDIILISTKNVFAPGAKFGAYSATKAAAHQLARIASLELAEIGVRVNMVSPDAVFAHGKRKSGLWAEVGPDRMRARDLDEKGLEEYYRKRNLLKAKITATHVAKAVLYFATRQTPTTGATIPVDGGIPDSTPR</sequence>
<organism evidence="3">
    <name type="scientific">marine sediment metagenome</name>
    <dbReference type="NCBI Taxonomy" id="412755"/>
    <lineage>
        <taxon>unclassified sequences</taxon>
        <taxon>metagenomes</taxon>
        <taxon>ecological metagenomes</taxon>
    </lineage>
</organism>
<dbReference type="Pfam" id="PF13561">
    <property type="entry name" value="adh_short_C2"/>
    <property type="match status" value="1"/>
</dbReference>
<evidence type="ECO:0000256" key="2">
    <source>
        <dbReference type="ARBA" id="ARBA00023002"/>
    </source>
</evidence>
<comment type="caution">
    <text evidence="3">The sequence shown here is derived from an EMBL/GenBank/DDBJ whole genome shotgun (WGS) entry which is preliminary data.</text>
</comment>